<reference evidence="5 6" key="1">
    <citation type="submission" date="2018-10" db="EMBL/GenBank/DDBJ databases">
        <authorList>
            <person name="Perry B.J."/>
            <person name="Sullivan J.T."/>
            <person name="Murphy R.J.T."/>
            <person name="Ramsay J.P."/>
            <person name="Ronson C.W."/>
        </authorList>
    </citation>
    <scope>NUCLEOTIDE SEQUENCE [LARGE SCALE GENOMIC DNA]</scope>
    <source>
        <strain evidence="5 6">R88b</strain>
    </source>
</reference>
<comment type="similarity">
    <text evidence="1">Belongs to the transferase hexapeptide repeat family.</text>
</comment>
<evidence type="ECO:0000256" key="2">
    <source>
        <dbReference type="ARBA" id="ARBA00022679"/>
    </source>
</evidence>
<keyword evidence="4" id="KW-0012">Acyltransferase</keyword>
<evidence type="ECO:0000256" key="1">
    <source>
        <dbReference type="ARBA" id="ARBA00007274"/>
    </source>
</evidence>
<name>A0A6M7WDG9_RHILI</name>
<dbReference type="CDD" id="cd03349">
    <property type="entry name" value="LbH_XAT"/>
    <property type="match status" value="1"/>
</dbReference>
<dbReference type="SUPFAM" id="SSF51161">
    <property type="entry name" value="Trimeric LpxA-like enzymes"/>
    <property type="match status" value="1"/>
</dbReference>
<dbReference type="InterPro" id="IPR017694">
    <property type="entry name" value="Phosphonate_tfrase_rpt"/>
</dbReference>
<evidence type="ECO:0000256" key="4">
    <source>
        <dbReference type="ARBA" id="ARBA00023315"/>
    </source>
</evidence>
<evidence type="ECO:0000313" key="6">
    <source>
        <dbReference type="Proteomes" id="UP000503017"/>
    </source>
</evidence>
<accession>A0A6M7WDG9</accession>
<keyword evidence="2 5" id="KW-0808">Transferase</keyword>
<dbReference type="GO" id="GO:0016746">
    <property type="term" value="F:acyltransferase activity"/>
    <property type="evidence" value="ECO:0007669"/>
    <property type="project" value="UniProtKB-KW"/>
</dbReference>
<dbReference type="Proteomes" id="UP000503017">
    <property type="component" value="Chromosome"/>
</dbReference>
<dbReference type="Gene3D" id="2.160.10.10">
    <property type="entry name" value="Hexapeptide repeat proteins"/>
    <property type="match status" value="1"/>
</dbReference>
<dbReference type="InterPro" id="IPR050179">
    <property type="entry name" value="Trans_hexapeptide_repeat"/>
</dbReference>
<dbReference type="InterPro" id="IPR011004">
    <property type="entry name" value="Trimer_LpxA-like_sf"/>
</dbReference>
<dbReference type="NCBIfam" id="TIGR03308">
    <property type="entry name" value="phn_thr-fam"/>
    <property type="match status" value="1"/>
</dbReference>
<dbReference type="PANTHER" id="PTHR43300:SF11">
    <property type="entry name" value="ACETYLTRANSFERASE RV3034C-RELATED"/>
    <property type="match status" value="1"/>
</dbReference>
<dbReference type="InterPro" id="IPR018357">
    <property type="entry name" value="Hexapep_transf_CS"/>
</dbReference>
<protein>
    <submittedName>
        <fullName evidence="5">Acetyltransferase</fullName>
    </submittedName>
</protein>
<dbReference type="AlphaFoldDB" id="A0A6M7WDG9"/>
<dbReference type="PROSITE" id="PS00101">
    <property type="entry name" value="HEXAPEP_TRANSFERASES"/>
    <property type="match status" value="1"/>
</dbReference>
<evidence type="ECO:0000313" key="5">
    <source>
        <dbReference type="EMBL" id="QKD01820.1"/>
    </source>
</evidence>
<dbReference type="InterPro" id="IPR001451">
    <property type="entry name" value="Hexapep"/>
</dbReference>
<dbReference type="PANTHER" id="PTHR43300">
    <property type="entry name" value="ACETYLTRANSFERASE"/>
    <property type="match status" value="1"/>
</dbReference>
<keyword evidence="3" id="KW-0677">Repeat</keyword>
<dbReference type="RefSeq" id="WP_027031140.1">
    <property type="nucleotide sequence ID" value="NZ_CP033367.1"/>
</dbReference>
<proteinExistence type="inferred from homology"/>
<dbReference type="EMBL" id="CP033367">
    <property type="protein sequence ID" value="QKD01820.1"/>
    <property type="molecule type" value="Genomic_DNA"/>
</dbReference>
<organism evidence="5 6">
    <name type="scientific">Mesorhizobium loti R88b</name>
    <dbReference type="NCBI Taxonomy" id="935548"/>
    <lineage>
        <taxon>Bacteria</taxon>
        <taxon>Pseudomonadati</taxon>
        <taxon>Pseudomonadota</taxon>
        <taxon>Alphaproteobacteria</taxon>
        <taxon>Hyphomicrobiales</taxon>
        <taxon>Phyllobacteriaceae</taxon>
        <taxon>Mesorhizobium</taxon>
    </lineage>
</organism>
<dbReference type="Pfam" id="PF00132">
    <property type="entry name" value="Hexapep"/>
    <property type="match status" value="1"/>
</dbReference>
<evidence type="ECO:0000256" key="3">
    <source>
        <dbReference type="ARBA" id="ARBA00022737"/>
    </source>
</evidence>
<sequence>MTRKLSETPLVHPTAEVHNTTLGRWTEIADRSRVSESELGDYSYMMQDCAVWCATIGKFANIAAAVRLNATNHPTWRPTLHHFTYRASDYWDDAEHESAFFAERRAKRVTIGHGTWLGHGSTVLPGVTVGDGAAVGAGAVVSKDVAPYTIVAGVPAKPVRERFDRRTAERYQALAWWDWDHARLRASLEDFRELSAEAFLEKYEG</sequence>
<gene>
    <name evidence="5" type="ORF">EB235_10110</name>
</gene>